<keyword evidence="3" id="KW-1185">Reference proteome</keyword>
<gene>
    <name evidence="2" type="ORF">GD627_00740</name>
</gene>
<dbReference type="InterPro" id="IPR030395">
    <property type="entry name" value="GP_PDE_dom"/>
</dbReference>
<evidence type="ECO:0000259" key="1">
    <source>
        <dbReference type="PROSITE" id="PS51704"/>
    </source>
</evidence>
<organism evidence="2 3">
    <name type="scientific">Arthrobacter yangruifuii</name>
    <dbReference type="NCBI Taxonomy" id="2606616"/>
    <lineage>
        <taxon>Bacteria</taxon>
        <taxon>Bacillati</taxon>
        <taxon>Actinomycetota</taxon>
        <taxon>Actinomycetes</taxon>
        <taxon>Micrococcales</taxon>
        <taxon>Micrococcaceae</taxon>
        <taxon>Arthrobacter</taxon>
    </lineage>
</organism>
<dbReference type="EMBL" id="VTFX01000001">
    <property type="protein sequence ID" value="KAD4059668.1"/>
    <property type="molecule type" value="Genomic_DNA"/>
</dbReference>
<dbReference type="Pfam" id="PF03009">
    <property type="entry name" value="GDPD"/>
    <property type="match status" value="1"/>
</dbReference>
<protein>
    <submittedName>
        <fullName evidence="2">Glycerophosphodiester phosphodiesterase</fullName>
    </submittedName>
</protein>
<sequence length="269" mass="29291">MLATYPYFRAPGDGPQTVAVRPPAPIALAHRGFSPDGLENTLPAFRNAAELGISYLETDVRTSRDGILMAFHDETVDRLSGGVTGRISQLTRKELNEVLIGGTERIPTFEELLTEWPRMRLNVDVKDAAGARLLAALIEKHAAHDRVLVASFSDVRRLRTLRLLGRPAASSAGSALTALLRVLAPLGAAGILARAGRFQCVQVPLSFGPVSVVTPGFVRSCHRAGIQVHVWTINDRPTMHRLLDLGVDGIVTDRSDLLVEVLTERGQWR</sequence>
<reference evidence="2 3" key="1">
    <citation type="submission" date="2019-08" db="EMBL/GenBank/DDBJ databases">
        <title>Arthrobacter sp. nov., isolated from plateau pika and Tibetan wild ass.</title>
        <authorList>
            <person name="Ge Y."/>
        </authorList>
    </citation>
    <scope>NUCLEOTIDE SEQUENCE [LARGE SCALE GENOMIC DNA]</scope>
    <source>
        <strain evidence="2 3">785</strain>
    </source>
</reference>
<dbReference type="AlphaFoldDB" id="A0A5N6MU87"/>
<comment type="caution">
    <text evidence="2">The sequence shown here is derived from an EMBL/GenBank/DDBJ whole genome shotgun (WGS) entry which is preliminary data.</text>
</comment>
<dbReference type="GO" id="GO:0008081">
    <property type="term" value="F:phosphoric diester hydrolase activity"/>
    <property type="evidence" value="ECO:0007669"/>
    <property type="project" value="InterPro"/>
</dbReference>
<accession>A0A5N6MU87</accession>
<dbReference type="RefSeq" id="WP_152270958.1">
    <property type="nucleotide sequence ID" value="NZ_VTFX01000001.1"/>
</dbReference>
<dbReference type="PANTHER" id="PTHR43805">
    <property type="entry name" value="GLYCEROPHOSPHORYL DIESTER PHOSPHODIESTERASE"/>
    <property type="match status" value="1"/>
</dbReference>
<name>A0A5N6MU87_9MICC</name>
<proteinExistence type="predicted"/>
<dbReference type="PROSITE" id="PS51704">
    <property type="entry name" value="GP_PDE"/>
    <property type="match status" value="1"/>
</dbReference>
<feature type="domain" description="GP-PDE" evidence="1">
    <location>
        <begin position="25"/>
        <end position="262"/>
    </location>
</feature>
<evidence type="ECO:0000313" key="2">
    <source>
        <dbReference type="EMBL" id="KAD4059668.1"/>
    </source>
</evidence>
<dbReference type="GO" id="GO:0006629">
    <property type="term" value="P:lipid metabolic process"/>
    <property type="evidence" value="ECO:0007669"/>
    <property type="project" value="InterPro"/>
</dbReference>
<dbReference type="Proteomes" id="UP000326852">
    <property type="component" value="Unassembled WGS sequence"/>
</dbReference>
<evidence type="ECO:0000313" key="3">
    <source>
        <dbReference type="Proteomes" id="UP000326852"/>
    </source>
</evidence>
<dbReference type="Gene3D" id="3.20.20.190">
    <property type="entry name" value="Phosphatidylinositol (PI) phosphodiesterase"/>
    <property type="match status" value="1"/>
</dbReference>
<dbReference type="InterPro" id="IPR017946">
    <property type="entry name" value="PLC-like_Pdiesterase_TIM-brl"/>
</dbReference>
<dbReference type="SUPFAM" id="SSF51695">
    <property type="entry name" value="PLC-like phosphodiesterases"/>
    <property type="match status" value="1"/>
</dbReference>
<dbReference type="PANTHER" id="PTHR43805:SF1">
    <property type="entry name" value="GP-PDE DOMAIN-CONTAINING PROTEIN"/>
    <property type="match status" value="1"/>
</dbReference>
<dbReference type="CDD" id="cd08561">
    <property type="entry name" value="GDPD_cytoplasmic_ScUgpQ2_like"/>
    <property type="match status" value="1"/>
</dbReference>